<dbReference type="PATRIC" id="fig|1341181.4.peg.3034"/>
<feature type="domain" description="Secretion system C-terminal sorting" evidence="2">
    <location>
        <begin position="326"/>
        <end position="395"/>
    </location>
</feature>
<dbReference type="InterPro" id="IPR026444">
    <property type="entry name" value="Secre_tail"/>
</dbReference>
<dbReference type="Pfam" id="PF13573">
    <property type="entry name" value="SprB"/>
    <property type="match status" value="1"/>
</dbReference>
<organism evidence="3 4">
    <name type="scientific">Flavobacterium limnosediminis JC2902</name>
    <dbReference type="NCBI Taxonomy" id="1341181"/>
    <lineage>
        <taxon>Bacteria</taxon>
        <taxon>Pseudomonadati</taxon>
        <taxon>Bacteroidota</taxon>
        <taxon>Flavobacteriia</taxon>
        <taxon>Flavobacteriales</taxon>
        <taxon>Flavobacteriaceae</taxon>
        <taxon>Flavobacterium</taxon>
    </lineage>
</organism>
<evidence type="ECO:0000256" key="1">
    <source>
        <dbReference type="ARBA" id="ARBA00022729"/>
    </source>
</evidence>
<keyword evidence="4" id="KW-1185">Reference proteome</keyword>
<keyword evidence="1" id="KW-0732">Signal</keyword>
<dbReference type="STRING" id="1341181.FLJC2902T_30860"/>
<proteinExistence type="predicted"/>
<gene>
    <name evidence="3" type="ORF">FLJC2902T_30860</name>
</gene>
<dbReference type="NCBIfam" id="TIGR04183">
    <property type="entry name" value="Por_Secre_tail"/>
    <property type="match status" value="1"/>
</dbReference>
<dbReference type="Proteomes" id="UP000018004">
    <property type="component" value="Unassembled WGS sequence"/>
</dbReference>
<reference evidence="3 4" key="1">
    <citation type="submission" date="2013-08" db="EMBL/GenBank/DDBJ databases">
        <title>Flavobacterium limnosediminis JC2902 genome sequencing.</title>
        <authorList>
            <person name="Lee K."/>
            <person name="Yi H."/>
            <person name="Park S."/>
            <person name="Chun J."/>
        </authorList>
    </citation>
    <scope>NUCLEOTIDE SEQUENCE [LARGE SCALE GENOMIC DNA]</scope>
    <source>
        <strain evidence="3 4">JC2902</strain>
    </source>
</reference>
<dbReference type="eggNOG" id="COG3210">
    <property type="taxonomic scope" value="Bacteria"/>
</dbReference>
<evidence type="ECO:0000313" key="4">
    <source>
        <dbReference type="Proteomes" id="UP000018004"/>
    </source>
</evidence>
<comment type="caution">
    <text evidence="3">The sequence shown here is derived from an EMBL/GenBank/DDBJ whole genome shotgun (WGS) entry which is preliminary data.</text>
</comment>
<protein>
    <recommendedName>
        <fullName evidence="2">Secretion system C-terminal sorting domain-containing protein</fullName>
    </recommendedName>
</protein>
<dbReference type="AlphaFoldDB" id="V6SGB2"/>
<dbReference type="EMBL" id="AVGG01000030">
    <property type="protein sequence ID" value="ESU25616.1"/>
    <property type="molecule type" value="Genomic_DNA"/>
</dbReference>
<name>V6SGB2_9FLAO</name>
<sequence>MSRAAGESIGNYAIGQGSLALNPNYDLDYVGADFEIVELPLTATVTKKDVTCNGEGNNGEINISNPSGGSGSYQYRLNSNSWQSSGNFVGLLPNAYTVEMRDTAHPGFIKFICTITILQPTSSVTASCTTSNNTLYFGYTGDQTSTITVKPGGGEGPYTVSLTMNRPLMANVTTNTGDELWACGANTHSSSNNVCPATGSFQPTQYPVSVSTNTITASGGYSLNVTLMADTVITATVTDKNGCTGTCSIPIFAEDVRCFNGNSGNTKVQLCHKTGSGKNPCTTICVDSNAVAEHLAHGDFFGKCTSNCISPDGDGKSVMPFNIIAYPNPSNNEFTFEVESSSAEKITITVFDIAGRIVKQIEKEHDALIQFGDELPRGVYLSVVEQGSNRKTVRVIKE</sequence>
<dbReference type="InterPro" id="IPR025667">
    <property type="entry name" value="SprB_repeat"/>
</dbReference>
<dbReference type="Pfam" id="PF18962">
    <property type="entry name" value="Por_Secre_tail"/>
    <property type="match status" value="1"/>
</dbReference>
<accession>V6SGB2</accession>
<evidence type="ECO:0000259" key="2">
    <source>
        <dbReference type="Pfam" id="PF18962"/>
    </source>
</evidence>
<evidence type="ECO:0000313" key="3">
    <source>
        <dbReference type="EMBL" id="ESU25616.1"/>
    </source>
</evidence>